<gene>
    <name evidence="15" type="ORF">GOP47_0019772</name>
</gene>
<dbReference type="EMBL" id="JABFUD020000019">
    <property type="protein sequence ID" value="KAI5065077.1"/>
    <property type="molecule type" value="Genomic_DNA"/>
</dbReference>
<dbReference type="Proteomes" id="UP000886520">
    <property type="component" value="Chromosome 19"/>
</dbReference>
<dbReference type="GO" id="GO:0005524">
    <property type="term" value="F:ATP binding"/>
    <property type="evidence" value="ECO:0007669"/>
    <property type="project" value="UniProtKB-KW"/>
</dbReference>
<feature type="domain" description="Valyl-tRNA synthetase tRNA-binding arm" evidence="14">
    <location>
        <begin position="894"/>
        <end position="958"/>
    </location>
</feature>
<evidence type="ECO:0000256" key="9">
    <source>
        <dbReference type="ARBA" id="ARBA00029936"/>
    </source>
</evidence>
<dbReference type="Gene3D" id="1.10.730.10">
    <property type="entry name" value="Isoleucyl-tRNA Synthetase, Domain 1"/>
    <property type="match status" value="1"/>
</dbReference>
<proteinExistence type="inferred from homology"/>
<dbReference type="SUPFAM" id="SSF50677">
    <property type="entry name" value="ValRS/IleRS/LeuRS editing domain"/>
    <property type="match status" value="1"/>
</dbReference>
<evidence type="ECO:0000259" key="13">
    <source>
        <dbReference type="Pfam" id="PF08264"/>
    </source>
</evidence>
<dbReference type="CDD" id="cd07962">
    <property type="entry name" value="Anticodon_Ia_Val"/>
    <property type="match status" value="1"/>
</dbReference>
<evidence type="ECO:0000256" key="8">
    <source>
        <dbReference type="ARBA" id="ARBA00023146"/>
    </source>
</evidence>
<evidence type="ECO:0000256" key="11">
    <source>
        <dbReference type="SAM" id="Coils"/>
    </source>
</evidence>
<evidence type="ECO:0000259" key="14">
    <source>
        <dbReference type="Pfam" id="PF10458"/>
    </source>
</evidence>
<dbReference type="GO" id="GO:0005829">
    <property type="term" value="C:cytosol"/>
    <property type="evidence" value="ECO:0007669"/>
    <property type="project" value="TreeGrafter"/>
</dbReference>
<dbReference type="SUPFAM" id="SSF52374">
    <property type="entry name" value="Nucleotidylyl transferase"/>
    <property type="match status" value="1"/>
</dbReference>
<dbReference type="PANTHER" id="PTHR11946">
    <property type="entry name" value="VALYL-TRNA SYNTHETASES"/>
    <property type="match status" value="1"/>
</dbReference>
<dbReference type="Gene3D" id="3.40.50.620">
    <property type="entry name" value="HUPs"/>
    <property type="match status" value="2"/>
</dbReference>
<comment type="caution">
    <text evidence="15">The sequence shown here is derived from an EMBL/GenBank/DDBJ whole genome shotgun (WGS) entry which is preliminary data.</text>
</comment>
<dbReference type="CDD" id="cd00817">
    <property type="entry name" value="ValRS_core"/>
    <property type="match status" value="1"/>
</dbReference>
<organism evidence="15 16">
    <name type="scientific">Adiantum capillus-veneris</name>
    <name type="common">Maidenhair fern</name>
    <dbReference type="NCBI Taxonomy" id="13818"/>
    <lineage>
        <taxon>Eukaryota</taxon>
        <taxon>Viridiplantae</taxon>
        <taxon>Streptophyta</taxon>
        <taxon>Embryophyta</taxon>
        <taxon>Tracheophyta</taxon>
        <taxon>Polypodiopsida</taxon>
        <taxon>Polypodiidae</taxon>
        <taxon>Polypodiales</taxon>
        <taxon>Pteridineae</taxon>
        <taxon>Pteridaceae</taxon>
        <taxon>Vittarioideae</taxon>
        <taxon>Adiantum</taxon>
    </lineage>
</organism>
<evidence type="ECO:0000313" key="15">
    <source>
        <dbReference type="EMBL" id="KAI5065077.1"/>
    </source>
</evidence>
<dbReference type="GO" id="GO:0006438">
    <property type="term" value="P:valyl-tRNA aminoacylation"/>
    <property type="evidence" value="ECO:0007669"/>
    <property type="project" value="InterPro"/>
</dbReference>
<keyword evidence="3" id="KW-0436">Ligase</keyword>
<dbReference type="Gene3D" id="1.10.287.380">
    <property type="entry name" value="Valyl-tRNA synthetase, C-terminal domain"/>
    <property type="match status" value="1"/>
</dbReference>
<reference evidence="15" key="1">
    <citation type="submission" date="2021-01" db="EMBL/GenBank/DDBJ databases">
        <title>Adiantum capillus-veneris genome.</title>
        <authorList>
            <person name="Fang Y."/>
            <person name="Liao Q."/>
        </authorList>
    </citation>
    <scope>NUCLEOTIDE SEQUENCE</scope>
    <source>
        <strain evidence="15">H3</strain>
        <tissue evidence="15">Leaf</tissue>
    </source>
</reference>
<dbReference type="FunFam" id="1.10.730.10:FF:000014">
    <property type="entry name" value="Valine--tRNA ligase"/>
    <property type="match status" value="1"/>
</dbReference>
<dbReference type="OrthoDB" id="629407at2759"/>
<evidence type="ECO:0000256" key="1">
    <source>
        <dbReference type="ARBA" id="ARBA00005594"/>
    </source>
</evidence>
<dbReference type="InterPro" id="IPR013155">
    <property type="entry name" value="M/V/L/I-tRNA-synth_anticd-bd"/>
</dbReference>
<keyword evidence="6" id="KW-0648">Protein biosynthesis</keyword>
<dbReference type="EC" id="6.1.1.9" evidence="2"/>
<evidence type="ECO:0000256" key="7">
    <source>
        <dbReference type="ARBA" id="ARBA00023054"/>
    </source>
</evidence>
<dbReference type="FunFam" id="3.40.50.620:FF:000126">
    <property type="entry name" value="Valine--tRNA ligase chloroplastic/mitochondrial 2"/>
    <property type="match status" value="1"/>
</dbReference>
<keyword evidence="8" id="KW-0030">Aminoacyl-tRNA synthetase</keyword>
<evidence type="ECO:0000259" key="12">
    <source>
        <dbReference type="Pfam" id="PF00133"/>
    </source>
</evidence>
<dbReference type="FunFam" id="1.10.287.380:FF:000001">
    <property type="entry name" value="Valine--tRNA ligase"/>
    <property type="match status" value="1"/>
</dbReference>
<dbReference type="SUPFAM" id="SSF46589">
    <property type="entry name" value="tRNA-binding arm"/>
    <property type="match status" value="1"/>
</dbReference>
<name>A0A9D4Z8X9_ADICA</name>
<evidence type="ECO:0000256" key="4">
    <source>
        <dbReference type="ARBA" id="ARBA00022741"/>
    </source>
</evidence>
<evidence type="ECO:0000256" key="5">
    <source>
        <dbReference type="ARBA" id="ARBA00022840"/>
    </source>
</evidence>
<evidence type="ECO:0000256" key="10">
    <source>
        <dbReference type="ARBA" id="ARBA00047552"/>
    </source>
</evidence>
<feature type="coiled-coil region" evidence="11">
    <location>
        <begin position="892"/>
        <end position="961"/>
    </location>
</feature>
<protein>
    <recommendedName>
        <fullName evidence="2">valine--tRNA ligase</fullName>
        <ecNumber evidence="2">6.1.1.9</ecNumber>
    </recommendedName>
    <alternativeName>
        <fullName evidence="9">Valyl-tRNA synthetase</fullName>
    </alternativeName>
</protein>
<sequence>MASPPANVSLKLTRPLGFTSSFPWTLRCRPGLLFLRSPSKRSLHTRSMAPELHTETRNELAKSFDFSSEERIYNWWESQGYFKPSSKKDCEPFVIAMPPANVTGALHMGHAMFVTLEDVMIRHWRMRGKAALWIPGTDHAGIATQLVVEKMLLSQGVKRSELGREQFVARVWEWKKKFGGTITNQLRRLGASCDWTRERFTLDRQLSDAVVEAFLHLHRKGLIYRGSYMVNWSPSLQTAVSDLEVEYSEEPGSLYFFKYPIADGGRDDYLPIATTRPETLLGDTAVAVHPEDERYAKYVGRMAIVPMSNGRKIPVIADKYVKREFGTGALKITPGHDPNDYEIGKKFGLPIINIMNNDGSMNENAGNYSGLDRFEARKKLWEDLEAAGLAIKIEPYTLNVPRSQRGGEIVEPLVSMQWFVKIQPLAKKALEAVEEGHLKIIPERFEKTYNHWLSNIKDWCISRQLWWGHRIPVWYVKGIRNDEYIVARTEEDAYVLARKKFGDDCILEQDPDVLDTWFSSGLWPFSTLGWPDTTQADYARFYPTAVMETGHDILFFWVARMVMMGIEFTGKLPFSTIYLHGLVRDSQGRKMSKTLGNVIDPLQSIAEYGTDALRFTLATGTTPGQDVNLSPERLTANKGFTNKLWNAGKFIHQNLPPPSDELACRSLSESRFISQDDLHRLPQSEQWILSKLHALVDDVTTNYEKLYLGEAGRAIYDFFWSDFADWYIEASKTRLYQHEYAPSASIAQSVLLYVFNHVLRLLHPFMPYVTEELWQGLFKNEGALIVSPWPTCNLPKNQEAVQNFEIMQILIRSIRNARAEYSVEPGKRITAILVTTGALQLFIEAEKAILFSLAKLDPKSFQLSSEIPDDANKAIQLVICEGLEVYLPLSEMVDIENELLRLGKQVSKMQLEFDGLSKRLSSSNFVEKAPAAVVQETRQKAEELQEKLLIIKQRVTLLESMAVAPARDALIYTNRLTDIYLRGRRNDSSGSSGEKSALVKPHYYNHIVARGSDAIYKS</sequence>
<dbReference type="AlphaFoldDB" id="A0A9D4Z8X9"/>
<keyword evidence="5" id="KW-0067">ATP-binding</keyword>
<keyword evidence="7 11" id="KW-0175">Coiled coil</keyword>
<dbReference type="GO" id="GO:0002161">
    <property type="term" value="F:aminoacyl-tRNA deacylase activity"/>
    <property type="evidence" value="ECO:0007669"/>
    <property type="project" value="InterPro"/>
</dbReference>
<keyword evidence="4" id="KW-0547">Nucleotide-binding</keyword>
<dbReference type="InterPro" id="IPR019499">
    <property type="entry name" value="Val-tRNA_synth_tRNA-bd"/>
</dbReference>
<dbReference type="NCBIfam" id="TIGR00422">
    <property type="entry name" value="valS"/>
    <property type="match status" value="1"/>
</dbReference>
<dbReference type="InterPro" id="IPR014729">
    <property type="entry name" value="Rossmann-like_a/b/a_fold"/>
</dbReference>
<evidence type="ECO:0000313" key="16">
    <source>
        <dbReference type="Proteomes" id="UP000886520"/>
    </source>
</evidence>
<feature type="domain" description="Methionyl/Valyl/Leucyl/Isoleucyl-tRNA synthetase anticodon-binding" evidence="13">
    <location>
        <begin position="685"/>
        <end position="830"/>
    </location>
</feature>
<dbReference type="GO" id="GO:0004832">
    <property type="term" value="F:valine-tRNA ligase activity"/>
    <property type="evidence" value="ECO:0007669"/>
    <property type="project" value="UniProtKB-EC"/>
</dbReference>
<evidence type="ECO:0000256" key="2">
    <source>
        <dbReference type="ARBA" id="ARBA00013169"/>
    </source>
</evidence>
<feature type="domain" description="Aminoacyl-tRNA synthetase class Ia" evidence="12">
    <location>
        <begin position="72"/>
        <end position="630"/>
    </location>
</feature>
<dbReference type="HAMAP" id="MF_02004">
    <property type="entry name" value="Val_tRNA_synth_type1"/>
    <property type="match status" value="1"/>
</dbReference>
<dbReference type="InterPro" id="IPR010978">
    <property type="entry name" value="tRNA-bd_arm"/>
</dbReference>
<comment type="catalytic activity">
    <reaction evidence="10">
        <text>tRNA(Val) + L-valine + ATP = L-valyl-tRNA(Val) + AMP + diphosphate</text>
        <dbReference type="Rhea" id="RHEA:10704"/>
        <dbReference type="Rhea" id="RHEA-COMP:9672"/>
        <dbReference type="Rhea" id="RHEA-COMP:9708"/>
        <dbReference type="ChEBI" id="CHEBI:30616"/>
        <dbReference type="ChEBI" id="CHEBI:33019"/>
        <dbReference type="ChEBI" id="CHEBI:57762"/>
        <dbReference type="ChEBI" id="CHEBI:78442"/>
        <dbReference type="ChEBI" id="CHEBI:78537"/>
        <dbReference type="ChEBI" id="CHEBI:456215"/>
        <dbReference type="EC" id="6.1.1.9"/>
    </reaction>
</comment>
<dbReference type="FunFam" id="3.40.50.620:FF:000020">
    <property type="entry name" value="Valine--tRNA ligase, mitochondrial"/>
    <property type="match status" value="1"/>
</dbReference>
<dbReference type="Pfam" id="PF00133">
    <property type="entry name" value="tRNA-synt_1"/>
    <property type="match status" value="1"/>
</dbReference>
<dbReference type="Gene3D" id="3.90.740.10">
    <property type="entry name" value="Valyl/Leucyl/Isoleucyl-tRNA synthetase, editing domain"/>
    <property type="match status" value="2"/>
</dbReference>
<dbReference type="InterPro" id="IPR002303">
    <property type="entry name" value="Valyl-tRNA_ligase"/>
</dbReference>
<dbReference type="Pfam" id="PF10458">
    <property type="entry name" value="Val_tRNA-synt_C"/>
    <property type="match status" value="1"/>
</dbReference>
<dbReference type="InterPro" id="IPR002300">
    <property type="entry name" value="aa-tRNA-synth_Ia"/>
</dbReference>
<dbReference type="InterPro" id="IPR009080">
    <property type="entry name" value="tRNAsynth_Ia_anticodon-bd"/>
</dbReference>
<dbReference type="InterPro" id="IPR033705">
    <property type="entry name" value="Anticodon_Ia_Val"/>
</dbReference>
<comment type="similarity">
    <text evidence="1">Belongs to the class-I aminoacyl-tRNA synthetase family.</text>
</comment>
<dbReference type="InterPro" id="IPR009008">
    <property type="entry name" value="Val/Leu/Ile-tRNA-synth_edit"/>
</dbReference>
<evidence type="ECO:0000256" key="6">
    <source>
        <dbReference type="ARBA" id="ARBA00022917"/>
    </source>
</evidence>
<dbReference type="PANTHER" id="PTHR11946:SF93">
    <property type="entry name" value="VALINE--TRNA LIGASE, CHLOROPLASTIC_MITOCHONDRIAL 2"/>
    <property type="match status" value="1"/>
</dbReference>
<accession>A0A9D4Z8X9</accession>
<evidence type="ECO:0000256" key="3">
    <source>
        <dbReference type="ARBA" id="ARBA00022598"/>
    </source>
</evidence>
<dbReference type="InterPro" id="IPR037118">
    <property type="entry name" value="Val-tRNA_synth_C_sf"/>
</dbReference>
<dbReference type="PRINTS" id="PR00986">
    <property type="entry name" value="TRNASYNTHVAL"/>
</dbReference>
<dbReference type="SUPFAM" id="SSF47323">
    <property type="entry name" value="Anticodon-binding domain of a subclass of class I aminoacyl-tRNA synthetases"/>
    <property type="match status" value="1"/>
</dbReference>
<keyword evidence="16" id="KW-1185">Reference proteome</keyword>
<dbReference type="Pfam" id="PF08264">
    <property type="entry name" value="Anticodon_1"/>
    <property type="match status" value="1"/>
</dbReference>
<dbReference type="NCBIfam" id="NF004349">
    <property type="entry name" value="PRK05729.1"/>
    <property type="match status" value="1"/>
</dbReference>